<name>A0A5P1X0Y2_9LACO</name>
<proteinExistence type="predicted"/>
<protein>
    <submittedName>
        <fullName evidence="1">Uncharacterized protein</fullName>
    </submittedName>
</protein>
<evidence type="ECO:0000313" key="1">
    <source>
        <dbReference type="EMBL" id="QER67552.1"/>
    </source>
</evidence>
<dbReference type="RefSeq" id="WP_150204092.1">
    <property type="nucleotide sequence ID" value="NZ_CP043939.1"/>
</dbReference>
<keyword evidence="2" id="KW-1185">Reference proteome</keyword>
<dbReference type="AlphaFoldDB" id="A0A5P1X0Y2"/>
<sequence length="223" mass="25748">MAKLENEVYRVRFRSAFDRQMIKGFKYQNYELKLELTSNSDEALTLITNKTDQQEIALDLYQAFTRSPVHDSKPIPYGEAIATYDLIQQNFELWITPCESEIGELINVTYGVDGVMIEIDQFGSERQIGKEDNWFFDVNNLTEDQTASVLSMGHYVDDVTGSLYPGMTTMWGYQTRFWRLPDGCFEWVTHLNNDEILPCKLTFARQENGTVNVIAKSIHDPDL</sequence>
<reference evidence="1 2" key="1">
    <citation type="submission" date="2019-09" db="EMBL/GenBank/DDBJ databases">
        <title>Complete Genome Sequence of Lactobacillus nenjiangensis SH-Y15, isolated from sauerkraut.</title>
        <authorList>
            <person name="Yang H."/>
        </authorList>
    </citation>
    <scope>NUCLEOTIDE SEQUENCE [LARGE SCALE GENOMIC DNA]</scope>
    <source>
        <strain evidence="1 2">SH-Y15</strain>
    </source>
</reference>
<evidence type="ECO:0000313" key="2">
    <source>
        <dbReference type="Proteomes" id="UP000325295"/>
    </source>
</evidence>
<dbReference type="Proteomes" id="UP000325295">
    <property type="component" value="Chromosome"/>
</dbReference>
<organism evidence="1 2">
    <name type="scientific">Paucilactobacillus nenjiangensis</name>
    <dbReference type="NCBI Taxonomy" id="1296540"/>
    <lineage>
        <taxon>Bacteria</taxon>
        <taxon>Bacillati</taxon>
        <taxon>Bacillota</taxon>
        <taxon>Bacilli</taxon>
        <taxon>Lactobacillales</taxon>
        <taxon>Lactobacillaceae</taxon>
        <taxon>Paucilactobacillus</taxon>
    </lineage>
</organism>
<dbReference type="KEGG" id="lnn:F0161_06575"/>
<dbReference type="EMBL" id="CP043939">
    <property type="protein sequence ID" value="QER67552.1"/>
    <property type="molecule type" value="Genomic_DNA"/>
</dbReference>
<gene>
    <name evidence="1" type="ORF">F0161_06575</name>
</gene>
<accession>A0A5P1X0Y2</accession>